<gene>
    <name evidence="2" type="ORF">CWATWH0003_3212</name>
</gene>
<accession>G5J6W9</accession>
<dbReference type="AlphaFoldDB" id="G5J6W9"/>
<evidence type="ECO:0000313" key="3">
    <source>
        <dbReference type="Proteomes" id="UP000003477"/>
    </source>
</evidence>
<sequence length="51" mass="5973">MTNNPKHLNDVARLHRANILKSLEHRLEVARSKGQNSLVQQLEAERSYYSR</sequence>
<evidence type="ECO:0000256" key="1">
    <source>
        <dbReference type="SAM" id="MobiDB-lite"/>
    </source>
</evidence>
<dbReference type="GeneID" id="88769657"/>
<feature type="region of interest" description="Disordered" evidence="1">
    <location>
        <begin position="32"/>
        <end position="51"/>
    </location>
</feature>
<protein>
    <submittedName>
        <fullName evidence="2">Uncharacterized protein</fullName>
    </submittedName>
</protein>
<organism evidence="2 3">
    <name type="scientific">Crocosphaera watsonii WH 0003</name>
    <dbReference type="NCBI Taxonomy" id="423471"/>
    <lineage>
        <taxon>Bacteria</taxon>
        <taxon>Bacillati</taxon>
        <taxon>Cyanobacteriota</taxon>
        <taxon>Cyanophyceae</taxon>
        <taxon>Oscillatoriophycideae</taxon>
        <taxon>Chroococcales</taxon>
        <taxon>Aphanothecaceae</taxon>
        <taxon>Crocosphaera</taxon>
    </lineage>
</organism>
<dbReference type="RefSeq" id="WP_007311301.1">
    <property type="nucleotide sequence ID" value="NZ_AESD01000480.1"/>
</dbReference>
<reference evidence="2 3" key="1">
    <citation type="journal article" date="2011" name="Front. Microbiol.">
        <title>Two Strains of Crocosphaera watsonii with Highly Conserved Genomes are Distinguished by Strain-Specific Features.</title>
        <authorList>
            <person name="Bench S.R."/>
            <person name="Ilikchyan I.N."/>
            <person name="Tripp H.J."/>
            <person name="Zehr J.P."/>
        </authorList>
    </citation>
    <scope>NUCLEOTIDE SEQUENCE [LARGE SCALE GENOMIC DNA]</scope>
    <source>
        <strain evidence="2 3">WH 0003</strain>
    </source>
</reference>
<dbReference type="PATRIC" id="fig|423471.3.peg.3015"/>
<proteinExistence type="predicted"/>
<name>G5J6W9_CROWT</name>
<evidence type="ECO:0000313" key="2">
    <source>
        <dbReference type="EMBL" id="EHJ12065.1"/>
    </source>
</evidence>
<dbReference type="Proteomes" id="UP000003477">
    <property type="component" value="Unassembled WGS sequence"/>
</dbReference>
<comment type="caution">
    <text evidence="2">The sequence shown here is derived from an EMBL/GenBank/DDBJ whole genome shotgun (WGS) entry which is preliminary data.</text>
</comment>
<dbReference type="EMBL" id="AESD01000480">
    <property type="protein sequence ID" value="EHJ12065.1"/>
    <property type="molecule type" value="Genomic_DNA"/>
</dbReference>